<accession>A0AAV7EQA5</accession>
<gene>
    <name evidence="2" type="ORF">H6P81_010985</name>
</gene>
<keyword evidence="1" id="KW-0732">Signal</keyword>
<evidence type="ECO:0000313" key="3">
    <source>
        <dbReference type="Proteomes" id="UP000825729"/>
    </source>
</evidence>
<organism evidence="2 3">
    <name type="scientific">Aristolochia fimbriata</name>
    <name type="common">White veined hardy Dutchman's pipe vine</name>
    <dbReference type="NCBI Taxonomy" id="158543"/>
    <lineage>
        <taxon>Eukaryota</taxon>
        <taxon>Viridiplantae</taxon>
        <taxon>Streptophyta</taxon>
        <taxon>Embryophyta</taxon>
        <taxon>Tracheophyta</taxon>
        <taxon>Spermatophyta</taxon>
        <taxon>Magnoliopsida</taxon>
        <taxon>Magnoliidae</taxon>
        <taxon>Piperales</taxon>
        <taxon>Aristolochiaceae</taxon>
        <taxon>Aristolochia</taxon>
    </lineage>
</organism>
<feature type="signal peptide" evidence="1">
    <location>
        <begin position="1"/>
        <end position="17"/>
    </location>
</feature>
<dbReference type="AlphaFoldDB" id="A0AAV7EQA5"/>
<proteinExistence type="predicted"/>
<evidence type="ECO:0000313" key="2">
    <source>
        <dbReference type="EMBL" id="KAG9451020.1"/>
    </source>
</evidence>
<comment type="caution">
    <text evidence="2">The sequence shown here is derived from an EMBL/GenBank/DDBJ whole genome shotgun (WGS) entry which is preliminary data.</text>
</comment>
<protein>
    <submittedName>
        <fullName evidence="2">Uncharacterized protein</fullName>
    </submittedName>
</protein>
<dbReference type="EMBL" id="JAINDJ010000004">
    <property type="protein sequence ID" value="KAG9451020.1"/>
    <property type="molecule type" value="Genomic_DNA"/>
</dbReference>
<dbReference type="Proteomes" id="UP000825729">
    <property type="component" value="Unassembled WGS sequence"/>
</dbReference>
<feature type="chain" id="PRO_5043608328" evidence="1">
    <location>
        <begin position="18"/>
        <end position="89"/>
    </location>
</feature>
<evidence type="ECO:0000256" key="1">
    <source>
        <dbReference type="SAM" id="SignalP"/>
    </source>
</evidence>
<name>A0AAV7EQA5_ARIFI</name>
<sequence>MLLLLLLLYTTLSLSLSLSFSPFDATLKSKTRDLSRQLDDAGISMMKVQKDLLQKGVVQSSESGGGKMEPSQGKDQNPWRAFYLKVWVH</sequence>
<keyword evidence="3" id="KW-1185">Reference proteome</keyword>
<reference evidence="2 3" key="1">
    <citation type="submission" date="2021-07" db="EMBL/GenBank/DDBJ databases">
        <title>The Aristolochia fimbriata genome: insights into angiosperm evolution, floral development and chemical biosynthesis.</title>
        <authorList>
            <person name="Jiao Y."/>
        </authorList>
    </citation>
    <scope>NUCLEOTIDE SEQUENCE [LARGE SCALE GENOMIC DNA]</scope>
    <source>
        <strain evidence="2">IBCAS-2021</strain>
        <tissue evidence="2">Leaf</tissue>
    </source>
</reference>